<dbReference type="InterPro" id="IPR001452">
    <property type="entry name" value="SH3_domain"/>
</dbReference>
<evidence type="ECO:0000256" key="4">
    <source>
        <dbReference type="SAM" id="SignalP"/>
    </source>
</evidence>
<protein>
    <recommendedName>
        <fullName evidence="5">SH3 domain-containing protein</fullName>
    </recommendedName>
</protein>
<dbReference type="AlphaFoldDB" id="A0A1Y2FRG9"/>
<evidence type="ECO:0000256" key="1">
    <source>
        <dbReference type="ARBA" id="ARBA00022443"/>
    </source>
</evidence>
<evidence type="ECO:0000313" key="7">
    <source>
        <dbReference type="Proteomes" id="UP000193920"/>
    </source>
</evidence>
<proteinExistence type="predicted"/>
<feature type="transmembrane region" description="Helical" evidence="3">
    <location>
        <begin position="52"/>
        <end position="73"/>
    </location>
</feature>
<evidence type="ECO:0000313" key="6">
    <source>
        <dbReference type="EMBL" id="ORY86539.1"/>
    </source>
</evidence>
<dbReference type="Pfam" id="PF00018">
    <property type="entry name" value="SH3_1"/>
    <property type="match status" value="1"/>
</dbReference>
<sequence>MANTTKYFSSIIFALFITLSTLTNYVGAKVIPENDNVISEQNIKSENSNIISFPIFTVIAVSLCVSFGSIICLKSKKSKKDDVDKSKITTVDLTLPYPSTVPQKKDTATTSSEESQADISIVNQSIIRLKPIINERSVSIRRSIIIDKDYSSYCGFSPFPAPGFQFIAIYDYEAQSEDEISLTKNDPLLISTTFEDGWAIGKNIKNEHIGFFPITCLGIGPIEDESNEPTDLELNLFNQMIIPNGRRKEE</sequence>
<accession>A0A1Y2FRG9</accession>
<dbReference type="SMART" id="SM00326">
    <property type="entry name" value="SH3"/>
    <property type="match status" value="1"/>
</dbReference>
<evidence type="ECO:0000256" key="3">
    <source>
        <dbReference type="SAM" id="Phobius"/>
    </source>
</evidence>
<evidence type="ECO:0000256" key="2">
    <source>
        <dbReference type="PROSITE-ProRule" id="PRU00192"/>
    </source>
</evidence>
<dbReference type="EMBL" id="MCOG01000002">
    <property type="protein sequence ID" value="ORY86539.1"/>
    <property type="molecule type" value="Genomic_DNA"/>
</dbReference>
<feature type="chain" id="PRO_5012508431" description="SH3 domain-containing protein" evidence="4">
    <location>
        <begin position="29"/>
        <end position="250"/>
    </location>
</feature>
<dbReference type="OrthoDB" id="5595608at2759"/>
<keyword evidence="3" id="KW-0812">Transmembrane</keyword>
<dbReference type="SUPFAM" id="SSF50044">
    <property type="entry name" value="SH3-domain"/>
    <property type="match status" value="1"/>
</dbReference>
<dbReference type="PROSITE" id="PS50002">
    <property type="entry name" value="SH3"/>
    <property type="match status" value="1"/>
</dbReference>
<organism evidence="6 7">
    <name type="scientific">Neocallimastix californiae</name>
    <dbReference type="NCBI Taxonomy" id="1754190"/>
    <lineage>
        <taxon>Eukaryota</taxon>
        <taxon>Fungi</taxon>
        <taxon>Fungi incertae sedis</taxon>
        <taxon>Chytridiomycota</taxon>
        <taxon>Chytridiomycota incertae sedis</taxon>
        <taxon>Neocallimastigomycetes</taxon>
        <taxon>Neocallimastigales</taxon>
        <taxon>Neocallimastigaceae</taxon>
        <taxon>Neocallimastix</taxon>
    </lineage>
</organism>
<gene>
    <name evidence="6" type="ORF">LY90DRAFT_663192</name>
</gene>
<reference evidence="6 7" key="1">
    <citation type="submission" date="2016-08" db="EMBL/GenBank/DDBJ databases">
        <title>A Parts List for Fungal Cellulosomes Revealed by Comparative Genomics.</title>
        <authorList>
            <consortium name="DOE Joint Genome Institute"/>
            <person name="Haitjema C.H."/>
            <person name="Gilmore S.P."/>
            <person name="Henske J.K."/>
            <person name="Solomon K.V."/>
            <person name="De Groot R."/>
            <person name="Kuo A."/>
            <person name="Mondo S.J."/>
            <person name="Salamov A.A."/>
            <person name="Labutti K."/>
            <person name="Zhao Z."/>
            <person name="Chiniquy J."/>
            <person name="Barry K."/>
            <person name="Brewer H.M."/>
            <person name="Purvine S.O."/>
            <person name="Wright A.T."/>
            <person name="Boxma B."/>
            <person name="Van Alen T."/>
            <person name="Hackstein J.H."/>
            <person name="Baker S.E."/>
            <person name="Grigoriev I.V."/>
            <person name="O'Malley M.A."/>
        </authorList>
    </citation>
    <scope>NUCLEOTIDE SEQUENCE [LARGE SCALE GENOMIC DNA]</scope>
    <source>
        <strain evidence="6 7">G1</strain>
    </source>
</reference>
<keyword evidence="3" id="KW-1133">Transmembrane helix</keyword>
<keyword evidence="4" id="KW-0732">Signal</keyword>
<comment type="caution">
    <text evidence="6">The sequence shown here is derived from an EMBL/GenBank/DDBJ whole genome shotgun (WGS) entry which is preliminary data.</text>
</comment>
<keyword evidence="7" id="KW-1185">Reference proteome</keyword>
<dbReference type="Proteomes" id="UP000193920">
    <property type="component" value="Unassembled WGS sequence"/>
</dbReference>
<dbReference type="STRING" id="1754190.A0A1Y2FRG9"/>
<evidence type="ECO:0000259" key="5">
    <source>
        <dbReference type="PROSITE" id="PS50002"/>
    </source>
</evidence>
<keyword evidence="3" id="KW-0472">Membrane</keyword>
<dbReference type="Gene3D" id="2.30.30.40">
    <property type="entry name" value="SH3 Domains"/>
    <property type="match status" value="1"/>
</dbReference>
<name>A0A1Y2FRG9_9FUNG</name>
<dbReference type="CDD" id="cd00174">
    <property type="entry name" value="SH3"/>
    <property type="match status" value="1"/>
</dbReference>
<feature type="signal peptide" evidence="4">
    <location>
        <begin position="1"/>
        <end position="28"/>
    </location>
</feature>
<dbReference type="InterPro" id="IPR036028">
    <property type="entry name" value="SH3-like_dom_sf"/>
</dbReference>
<feature type="domain" description="SH3" evidence="5">
    <location>
        <begin position="161"/>
        <end position="222"/>
    </location>
</feature>
<keyword evidence="1 2" id="KW-0728">SH3 domain</keyword>